<accession>A0A4R7Z6P5</accession>
<dbReference type="PANTHER" id="PTHR35276:SF1">
    <property type="entry name" value="TRNA (MNM(5)S(2)U34)-METHYLTRANSFERASE, CHLOROPLASTIC"/>
    <property type="match status" value="1"/>
</dbReference>
<dbReference type="GO" id="GO:0008168">
    <property type="term" value="F:methyltransferase activity"/>
    <property type="evidence" value="ECO:0007669"/>
    <property type="project" value="UniProtKB-KW"/>
</dbReference>
<dbReference type="Gene3D" id="3.40.50.150">
    <property type="entry name" value="Vaccinia Virus protein VP39"/>
    <property type="match status" value="1"/>
</dbReference>
<proteinExistence type="predicted"/>
<dbReference type="RefSeq" id="WP_111571323.1">
    <property type="nucleotide sequence ID" value="NZ_QLME01000003.1"/>
</dbReference>
<dbReference type="Proteomes" id="UP000294697">
    <property type="component" value="Unassembled WGS sequence"/>
</dbReference>
<evidence type="ECO:0000313" key="2">
    <source>
        <dbReference type="Proteomes" id="UP000294697"/>
    </source>
</evidence>
<protein>
    <submittedName>
        <fullName evidence="1">Putative rRNA methylase</fullName>
    </submittedName>
</protein>
<gene>
    <name evidence="1" type="ORF">C8C77_103155</name>
</gene>
<evidence type="ECO:0000313" key="1">
    <source>
        <dbReference type="EMBL" id="TDW07023.1"/>
    </source>
</evidence>
<reference evidence="1 2" key="1">
    <citation type="submission" date="2019-03" db="EMBL/GenBank/DDBJ databases">
        <title>Subsurface microbial communities from deep shales in Ohio and West Virginia, USA.</title>
        <authorList>
            <person name="Wrighton K."/>
        </authorList>
    </citation>
    <scope>NUCLEOTIDE SEQUENCE [LARGE SCALE GENOMIC DNA]</scope>
    <source>
        <strain evidence="1 2">MSL9.2</strain>
    </source>
</reference>
<name>A0A4R7Z6P5_9FIRM</name>
<dbReference type="AlphaFoldDB" id="A0A4R7Z6P5"/>
<dbReference type="EMBL" id="SODA01000003">
    <property type="protein sequence ID" value="TDW07023.1"/>
    <property type="molecule type" value="Genomic_DNA"/>
</dbReference>
<dbReference type="GO" id="GO:0032259">
    <property type="term" value="P:methylation"/>
    <property type="evidence" value="ECO:0007669"/>
    <property type="project" value="UniProtKB-KW"/>
</dbReference>
<dbReference type="PANTHER" id="PTHR35276">
    <property type="entry name" value="S-ADENOSYL-L-METHIONINE-DEPENDENT METHYLTRANSFERASES SUPERFAMILY PROTEIN"/>
    <property type="match status" value="1"/>
</dbReference>
<dbReference type="SUPFAM" id="SSF53335">
    <property type="entry name" value="S-adenosyl-L-methionine-dependent methyltransferases"/>
    <property type="match status" value="1"/>
</dbReference>
<dbReference type="CDD" id="cd02440">
    <property type="entry name" value="AdoMet_MTases"/>
    <property type="match status" value="1"/>
</dbReference>
<keyword evidence="1" id="KW-0489">Methyltransferase</keyword>
<keyword evidence="1" id="KW-0808">Transferase</keyword>
<dbReference type="OrthoDB" id="9792989at2"/>
<dbReference type="InterPro" id="IPR029063">
    <property type="entry name" value="SAM-dependent_MTases_sf"/>
</dbReference>
<dbReference type="InterPro" id="IPR010719">
    <property type="entry name" value="MnmM_MeTrfase"/>
</dbReference>
<organism evidence="1 2">
    <name type="scientific">Halanaerobium saccharolyticum</name>
    <dbReference type="NCBI Taxonomy" id="43595"/>
    <lineage>
        <taxon>Bacteria</taxon>
        <taxon>Bacillati</taxon>
        <taxon>Bacillota</taxon>
        <taxon>Clostridia</taxon>
        <taxon>Halanaerobiales</taxon>
        <taxon>Halanaerobiaceae</taxon>
        <taxon>Halanaerobium</taxon>
    </lineage>
</organism>
<dbReference type="Pfam" id="PF06962">
    <property type="entry name" value="rRNA_methylase"/>
    <property type="match status" value="1"/>
</dbReference>
<comment type="caution">
    <text evidence="1">The sequence shown here is derived from an EMBL/GenBank/DDBJ whole genome shotgun (WGS) entry which is preliminary data.</text>
</comment>
<sequence length="189" mass="20937">MQKDFLNAVEFSHLLLKENVEAGDLVIDATAGNGHDTKYLAELVGADGKVFAFDIQEKAIDQTRELLKMNELSARAELILDSHAKIDQYLTQKISAAIFNLGYLPGGNKEIITRSESTISALKKSIELLKKNGIVILVIYSGHSGGEEEKNELLDFASALDYKKFNVLNYEFLNQPGTPPQVLAIKKRI</sequence>